<organism evidence="1 2">
    <name type="scientific">Bacillus cereus VD196</name>
    <dbReference type="NCBI Taxonomy" id="1053243"/>
    <lineage>
        <taxon>Bacteria</taxon>
        <taxon>Bacillati</taxon>
        <taxon>Bacillota</taxon>
        <taxon>Bacilli</taxon>
        <taxon>Bacillales</taxon>
        <taxon>Bacillaceae</taxon>
        <taxon>Bacillus</taxon>
        <taxon>Bacillus cereus group</taxon>
    </lineage>
</organism>
<evidence type="ECO:0008006" key="3">
    <source>
        <dbReference type="Google" id="ProtNLM"/>
    </source>
</evidence>
<dbReference type="AlphaFoldDB" id="A0A9W5Q6A1"/>
<comment type="caution">
    <text evidence="1">The sequence shown here is derived from an EMBL/GenBank/DDBJ whole genome shotgun (WGS) entry which is preliminary data.</text>
</comment>
<protein>
    <recommendedName>
        <fullName evidence="3">Carboxypeptidase regulatory-like domain-containing protein</fullName>
    </recommendedName>
</protein>
<dbReference type="InterPro" id="IPR008969">
    <property type="entry name" value="CarboxyPept-like_regulatory"/>
</dbReference>
<dbReference type="EMBL" id="AHFL01000007">
    <property type="protein sequence ID" value="EOO68046.1"/>
    <property type="molecule type" value="Genomic_DNA"/>
</dbReference>
<dbReference type="SUPFAM" id="SSF49464">
    <property type="entry name" value="Carboxypeptidase regulatory domain-like"/>
    <property type="match status" value="1"/>
</dbReference>
<reference evidence="1 2" key="1">
    <citation type="submission" date="2012-12" db="EMBL/GenBank/DDBJ databases">
        <title>The Genome Sequence of Bacillus cereus VD196.</title>
        <authorList>
            <consortium name="The Broad Institute Genome Sequencing Platform"/>
            <consortium name="The Broad Institute Genome Sequencing Center for Infectious Disease"/>
            <person name="Feldgarden M."/>
            <person name="Van der Auwera G.A."/>
            <person name="Mahillon J."/>
            <person name="Duprez V."/>
            <person name="Timmery S."/>
            <person name="Mattelet C."/>
            <person name="Dierick K."/>
            <person name="Sun M."/>
            <person name="Yu Z."/>
            <person name="Zhu L."/>
            <person name="Hu X."/>
            <person name="Shank E.B."/>
            <person name="Swiecicka I."/>
            <person name="Hansen B.M."/>
            <person name="Andrup L."/>
            <person name="Walker B."/>
            <person name="Young S.K."/>
            <person name="Zeng Q."/>
            <person name="Gargeya S."/>
            <person name="Fitzgerald M."/>
            <person name="Haas B."/>
            <person name="Abouelleil A."/>
            <person name="Alvarado L."/>
            <person name="Arachchi H.M."/>
            <person name="Berlin A.M."/>
            <person name="Chapman S.B."/>
            <person name="Dewar J."/>
            <person name="Goldberg J."/>
            <person name="Griggs A."/>
            <person name="Gujja S."/>
            <person name="Hansen M."/>
            <person name="Howarth C."/>
            <person name="Imamovic A."/>
            <person name="Larimer J."/>
            <person name="McCowan C."/>
            <person name="Murphy C."/>
            <person name="Neiman D."/>
            <person name="Pearson M."/>
            <person name="Priest M."/>
            <person name="Roberts A."/>
            <person name="Saif S."/>
            <person name="Shea T."/>
            <person name="Sisk P."/>
            <person name="Sykes S."/>
            <person name="Wortman J."/>
            <person name="Nusbaum C."/>
            <person name="Birren B."/>
        </authorList>
    </citation>
    <scope>NUCLEOTIDE SEQUENCE [LARGE SCALE GENOMIC DNA]</scope>
    <source>
        <strain evidence="1 2">VD196</strain>
    </source>
</reference>
<dbReference type="Proteomes" id="UP000014023">
    <property type="component" value="Unassembled WGS sequence"/>
</dbReference>
<accession>A0A9W5Q6A1</accession>
<proteinExistence type="predicted"/>
<name>A0A9W5Q6A1_BACCE</name>
<sequence>MWLNIKKENQCIAVAKYSRGIIVDQNNEPITNVKIYEDSIESKMRSISNAQGEFEIPHGVCGEIALKLVTQNGEVYTRKYDKNHV</sequence>
<evidence type="ECO:0000313" key="2">
    <source>
        <dbReference type="Proteomes" id="UP000014023"/>
    </source>
</evidence>
<evidence type="ECO:0000313" key="1">
    <source>
        <dbReference type="EMBL" id="EOO68046.1"/>
    </source>
</evidence>
<gene>
    <name evidence="1" type="ORF">IKE_01520</name>
</gene>